<evidence type="ECO:0000259" key="6">
    <source>
        <dbReference type="Pfam" id="PF00520"/>
    </source>
</evidence>
<dbReference type="PANTHER" id="PTHR46726:SF1">
    <property type="entry name" value="TWO-PORE CALCIUM CHANNEL 3"/>
    <property type="match status" value="1"/>
</dbReference>
<feature type="domain" description="Ion transport" evidence="6">
    <location>
        <begin position="408"/>
        <end position="653"/>
    </location>
</feature>
<dbReference type="Pfam" id="PF00520">
    <property type="entry name" value="Ion_trans"/>
    <property type="match status" value="1"/>
</dbReference>
<dbReference type="Gene3D" id="1.10.287.70">
    <property type="match status" value="1"/>
</dbReference>
<feature type="transmembrane region" description="Helical" evidence="5">
    <location>
        <begin position="188"/>
        <end position="210"/>
    </location>
</feature>
<feature type="transmembrane region" description="Helical" evidence="5">
    <location>
        <begin position="87"/>
        <end position="105"/>
    </location>
</feature>
<evidence type="ECO:0000256" key="3">
    <source>
        <dbReference type="ARBA" id="ARBA00022989"/>
    </source>
</evidence>
<keyword evidence="4 5" id="KW-0472">Membrane</keyword>
<dbReference type="Gene3D" id="1.20.120.350">
    <property type="entry name" value="Voltage-gated potassium channels. Chain C"/>
    <property type="match status" value="1"/>
</dbReference>
<evidence type="ECO:0000256" key="5">
    <source>
        <dbReference type="SAM" id="Phobius"/>
    </source>
</evidence>
<keyword evidence="2 5" id="KW-0812">Transmembrane</keyword>
<reference evidence="7" key="2">
    <citation type="submission" date="2015-11" db="EMBL/GenBank/DDBJ databases">
        <authorList>
            <person name="Zhang Y."/>
            <person name="Guo Z."/>
        </authorList>
    </citation>
    <scope>NUCLEOTIDE SEQUENCE</scope>
</reference>
<sequence length="760" mass="88698">MAPRKHFKDAKDFNISEDDFDLALSLLLDACQSRLDIKYHHDPLSVRFYNQYFNKYLVRLYYFFMTANLLTILLEEPAAVLFDGKPLPYYIPLIINIICELYFFFRWLHIFFVVDLELMKKNISFWLSAVFILLMVVDDITYIIQHCLKHKNPIRWSRLLRPALLLTFPENKRIRGAFENIRCTAQDVLSVFAMFMASLLFVSVVTMKVVDAKGMLSLDNEPYIPNFGEIAWELYVLTTTSNSPDIIIPAYEKHAAYIAIYVWVCVACNWLFMGILTASVYNAYKGHLGENVLKSLVKRKNILDEVFRILQSIETEEMVSREIFIALIQRVTPNRSENSIALIYDILDAKNAGIGQVEFARLTEYMQLNFREVVISRKRFERYLPRFYNIYISKWYQMIVRIIRSKPTHIFFDILVVLNGVTLVVADKTPYEDYFEWTFTAIFALEILLKYLASGGVNFFQEKWNIFDMIIVIGAFVGQFINLLLEWSNIKAPSSLSQAFLLLRLFRLLKIIGQVPIFRCIINCIIIILPSLCAYATILLILFYIFTCVGMELFGGLLVIPSGYNYTVDDACKNNKLAGSSFLQLHYCDLHFNDAASSFVTLFVLSVGNNWHIITDGFTRITNKSYRLYFLCIHWMCVLLVLNIVLAFIIEAFLIEYDPQESRFEEFIRKRMRELGVDAETELEKRGLERYRENDFYVTREQLDAAFPPHLPDIPFSAFFFIPDSASIELLMFRMFETEIEAIATNYHERRTIRVNAANL</sequence>
<dbReference type="AlphaFoldDB" id="A0A068XXQ5"/>
<accession>A0A068XXQ5</accession>
<evidence type="ECO:0000313" key="8">
    <source>
        <dbReference type="Proteomes" id="UP000017246"/>
    </source>
</evidence>
<dbReference type="OrthoDB" id="10068803at2759"/>
<feature type="transmembrane region" description="Helical" evidence="5">
    <location>
        <begin position="410"/>
        <end position="428"/>
    </location>
</feature>
<dbReference type="EMBL" id="LN902844">
    <property type="protein sequence ID" value="CDS35633.1"/>
    <property type="molecule type" value="Genomic_DNA"/>
</dbReference>
<evidence type="ECO:0000256" key="1">
    <source>
        <dbReference type="ARBA" id="ARBA00004141"/>
    </source>
</evidence>
<feature type="transmembrane region" description="Helical" evidence="5">
    <location>
        <begin position="626"/>
        <end position="650"/>
    </location>
</feature>
<feature type="transmembrane region" description="Helical" evidence="5">
    <location>
        <begin position="260"/>
        <end position="284"/>
    </location>
</feature>
<dbReference type="GO" id="GO:0016020">
    <property type="term" value="C:membrane"/>
    <property type="evidence" value="ECO:0007669"/>
    <property type="project" value="UniProtKB-SubCell"/>
</dbReference>
<reference evidence="7" key="1">
    <citation type="journal article" date="2013" name="Nature">
        <title>The genomes of four tapeworm species reveal adaptations to parasitism.</title>
        <authorList>
            <person name="Tsai I.J."/>
            <person name="Zarowiecki M."/>
            <person name="Holroyd N."/>
            <person name="Garciarrubio A."/>
            <person name="Sanchez-Flores A."/>
            <person name="Brooks K.L."/>
            <person name="Tracey A."/>
            <person name="Bobes R.J."/>
            <person name="Fragoso G."/>
            <person name="Sciutto E."/>
            <person name="Aslett M."/>
            <person name="Beasley H."/>
            <person name="Bennett H.M."/>
            <person name="Cai J."/>
            <person name="Camicia F."/>
            <person name="Clark R."/>
            <person name="Cucher M."/>
            <person name="De Silva N."/>
            <person name="Day T.A."/>
            <person name="Deplazes P."/>
            <person name="Estrada K."/>
            <person name="Fernandez C."/>
            <person name="Holland P.W."/>
            <person name="Hou J."/>
            <person name="Hu S."/>
            <person name="Huckvale T."/>
            <person name="Hung S.S."/>
            <person name="Kamenetzky L."/>
            <person name="Keane J.A."/>
            <person name="Kiss F."/>
            <person name="Koziol U."/>
            <person name="Lambert O."/>
            <person name="Liu K."/>
            <person name="Luo X."/>
            <person name="Luo Y."/>
            <person name="Macchiaroli N."/>
            <person name="Nichol S."/>
            <person name="Paps J."/>
            <person name="Parkinson J."/>
            <person name="Pouchkina-Stantcheva N."/>
            <person name="Riddiford N."/>
            <person name="Rosenzvit M."/>
            <person name="Salinas G."/>
            <person name="Wasmuth J.D."/>
            <person name="Zamanian M."/>
            <person name="Zheng Y."/>
            <person name="Cai X."/>
            <person name="Soberon X."/>
            <person name="Olson P.D."/>
            <person name="Laclette J.P."/>
            <person name="Brehm K."/>
            <person name="Berriman M."/>
            <person name="Garciarrubio A."/>
            <person name="Bobes R.J."/>
            <person name="Fragoso G."/>
            <person name="Sanchez-Flores A."/>
            <person name="Estrada K."/>
            <person name="Cevallos M.A."/>
            <person name="Morett E."/>
            <person name="Gonzalez V."/>
            <person name="Portillo T."/>
            <person name="Ochoa-Leyva A."/>
            <person name="Jose M.V."/>
            <person name="Sciutto E."/>
            <person name="Landa A."/>
            <person name="Jimenez L."/>
            <person name="Valdes V."/>
            <person name="Carrero J.C."/>
            <person name="Larralde C."/>
            <person name="Morales-Montor J."/>
            <person name="Limon-Lason J."/>
            <person name="Soberon X."/>
            <person name="Laclette J.P."/>
        </authorList>
    </citation>
    <scope>NUCLEOTIDE SEQUENCE [LARGE SCALE GENOMIC DNA]</scope>
</reference>
<keyword evidence="3 5" id="KW-1133">Transmembrane helix</keyword>
<evidence type="ECO:0000313" key="7">
    <source>
        <dbReference type="EMBL" id="CDS35633.1"/>
    </source>
</evidence>
<feature type="transmembrane region" description="Helical" evidence="5">
    <location>
        <begin position="56"/>
        <end position="75"/>
    </location>
</feature>
<name>A0A068XXQ5_ECHMU</name>
<evidence type="ECO:0000256" key="2">
    <source>
        <dbReference type="ARBA" id="ARBA00022692"/>
    </source>
</evidence>
<dbReference type="SUPFAM" id="SSF81324">
    <property type="entry name" value="Voltage-gated potassium channels"/>
    <property type="match status" value="1"/>
</dbReference>
<dbReference type="InterPro" id="IPR005821">
    <property type="entry name" value="Ion_trans_dom"/>
</dbReference>
<gene>
    <name evidence="7" type="ORF">EmuJ_000333500</name>
</gene>
<comment type="subcellular location">
    <subcellularLocation>
        <location evidence="1">Membrane</location>
        <topology evidence="1">Multi-pass membrane protein</topology>
    </subcellularLocation>
</comment>
<feature type="transmembrane region" description="Helical" evidence="5">
    <location>
        <begin position="521"/>
        <end position="546"/>
    </location>
</feature>
<protein>
    <submittedName>
        <fullName evidence="7">Two pore calcium channel protein 1</fullName>
    </submittedName>
</protein>
<feature type="transmembrane region" description="Helical" evidence="5">
    <location>
        <begin position="595"/>
        <end position="614"/>
    </location>
</feature>
<feature type="transmembrane region" description="Helical" evidence="5">
    <location>
        <begin position="434"/>
        <end position="453"/>
    </location>
</feature>
<dbReference type="GO" id="GO:0005216">
    <property type="term" value="F:monoatomic ion channel activity"/>
    <property type="evidence" value="ECO:0007669"/>
    <property type="project" value="InterPro"/>
</dbReference>
<dbReference type="OMA" id="EVVFDMY"/>
<evidence type="ECO:0000256" key="4">
    <source>
        <dbReference type="ARBA" id="ARBA00023136"/>
    </source>
</evidence>
<organism evidence="7 8">
    <name type="scientific">Echinococcus multilocularis</name>
    <name type="common">Fox tapeworm</name>
    <dbReference type="NCBI Taxonomy" id="6211"/>
    <lineage>
        <taxon>Eukaryota</taxon>
        <taxon>Metazoa</taxon>
        <taxon>Spiralia</taxon>
        <taxon>Lophotrochozoa</taxon>
        <taxon>Platyhelminthes</taxon>
        <taxon>Cestoda</taxon>
        <taxon>Eucestoda</taxon>
        <taxon>Cyclophyllidea</taxon>
        <taxon>Taeniidae</taxon>
        <taxon>Echinococcus</taxon>
    </lineage>
</organism>
<dbReference type="Proteomes" id="UP000017246">
    <property type="component" value="Unassembled WGS sequence"/>
</dbReference>
<proteinExistence type="predicted"/>
<dbReference type="InterPro" id="IPR027359">
    <property type="entry name" value="Volt_channel_dom_sf"/>
</dbReference>
<keyword evidence="8" id="KW-1185">Reference proteome</keyword>
<dbReference type="eggNOG" id="KOG2301">
    <property type="taxonomic scope" value="Eukaryota"/>
</dbReference>
<dbReference type="STRING" id="6211.A0A068XXQ5"/>
<feature type="transmembrane region" description="Helical" evidence="5">
    <location>
        <begin position="465"/>
        <end position="484"/>
    </location>
</feature>
<dbReference type="PANTHER" id="PTHR46726">
    <property type="entry name" value="TWO PORE CHANNEL 3"/>
    <property type="match status" value="1"/>
</dbReference>